<evidence type="ECO:0000256" key="2">
    <source>
        <dbReference type="ARBA" id="ARBA00022723"/>
    </source>
</evidence>
<dbReference type="GO" id="GO:0046872">
    <property type="term" value="F:metal ion binding"/>
    <property type="evidence" value="ECO:0007669"/>
    <property type="project" value="UniProtKB-KW"/>
</dbReference>
<dbReference type="GeneID" id="54568385"/>
<dbReference type="InterPro" id="IPR011234">
    <property type="entry name" value="Fumarylacetoacetase-like_C"/>
</dbReference>
<dbReference type="InterPro" id="IPR029058">
    <property type="entry name" value="AB_hydrolase_fold"/>
</dbReference>
<evidence type="ECO:0000313" key="5">
    <source>
        <dbReference type="EMBL" id="KAF2174187.1"/>
    </source>
</evidence>
<dbReference type="SUPFAM" id="SSF56529">
    <property type="entry name" value="FAH"/>
    <property type="match status" value="1"/>
</dbReference>
<feature type="domain" description="AB hydrolase-1" evidence="4">
    <location>
        <begin position="354"/>
        <end position="583"/>
    </location>
</feature>
<comment type="similarity">
    <text evidence="1">Belongs to the FAH family.</text>
</comment>
<dbReference type="RefSeq" id="XP_033675076.1">
    <property type="nucleotide sequence ID" value="XM_033815113.1"/>
</dbReference>
<evidence type="ECO:0000256" key="1">
    <source>
        <dbReference type="ARBA" id="ARBA00010211"/>
    </source>
</evidence>
<accession>A0A6A6D465</accession>
<keyword evidence="6" id="KW-1185">Reference proteome</keyword>
<dbReference type="PANTHER" id="PTHR11820:SF7">
    <property type="entry name" value="ACYLPYRUVASE FAHD1, MITOCHONDRIAL"/>
    <property type="match status" value="1"/>
</dbReference>
<dbReference type="GO" id="GO:0050163">
    <property type="term" value="F:oxaloacetate tautomerase activity"/>
    <property type="evidence" value="ECO:0007669"/>
    <property type="project" value="UniProtKB-ARBA"/>
</dbReference>
<gene>
    <name evidence="5" type="ORF">M409DRAFT_62304</name>
</gene>
<feature type="domain" description="Fumarylacetoacetase-like C-terminal" evidence="3">
    <location>
        <begin position="89"/>
        <end position="300"/>
    </location>
</feature>
<dbReference type="InterPro" id="IPR036663">
    <property type="entry name" value="Fumarylacetoacetase_C_sf"/>
</dbReference>
<protein>
    <recommendedName>
        <fullName evidence="7">Fumarylacetoacetase-like C-terminal domain-containing protein</fullName>
    </recommendedName>
</protein>
<evidence type="ECO:0000259" key="3">
    <source>
        <dbReference type="Pfam" id="PF01557"/>
    </source>
</evidence>
<dbReference type="Proteomes" id="UP000799537">
    <property type="component" value="Unassembled WGS sequence"/>
</dbReference>
<dbReference type="AlphaFoldDB" id="A0A6A6D465"/>
<dbReference type="SUPFAM" id="SSF53474">
    <property type="entry name" value="alpha/beta-Hydrolases"/>
    <property type="match status" value="1"/>
</dbReference>
<dbReference type="Pfam" id="PF01557">
    <property type="entry name" value="FAA_hydrolase"/>
    <property type="match status" value="1"/>
</dbReference>
<dbReference type="FunFam" id="3.90.850.10:FF:000002">
    <property type="entry name" value="2-hydroxyhepta-2,4-diene-1,7-dioate isomerase"/>
    <property type="match status" value="1"/>
</dbReference>
<name>A0A6A6D465_ZASCE</name>
<dbReference type="PANTHER" id="PTHR11820">
    <property type="entry name" value="ACYLPYRUVASE"/>
    <property type="match status" value="1"/>
</dbReference>
<reference evidence="5" key="1">
    <citation type="journal article" date="2020" name="Stud. Mycol.">
        <title>101 Dothideomycetes genomes: a test case for predicting lifestyles and emergence of pathogens.</title>
        <authorList>
            <person name="Haridas S."/>
            <person name="Albert R."/>
            <person name="Binder M."/>
            <person name="Bloem J."/>
            <person name="Labutti K."/>
            <person name="Salamov A."/>
            <person name="Andreopoulos B."/>
            <person name="Baker S."/>
            <person name="Barry K."/>
            <person name="Bills G."/>
            <person name="Bluhm B."/>
            <person name="Cannon C."/>
            <person name="Castanera R."/>
            <person name="Culley D."/>
            <person name="Daum C."/>
            <person name="Ezra D."/>
            <person name="Gonzalez J."/>
            <person name="Henrissat B."/>
            <person name="Kuo A."/>
            <person name="Liang C."/>
            <person name="Lipzen A."/>
            <person name="Lutzoni F."/>
            <person name="Magnuson J."/>
            <person name="Mondo S."/>
            <person name="Nolan M."/>
            <person name="Ohm R."/>
            <person name="Pangilinan J."/>
            <person name="Park H.-J."/>
            <person name="Ramirez L."/>
            <person name="Alfaro M."/>
            <person name="Sun H."/>
            <person name="Tritt A."/>
            <person name="Yoshinaga Y."/>
            <person name="Zwiers L.-H."/>
            <person name="Turgeon B."/>
            <person name="Goodwin S."/>
            <person name="Spatafora J."/>
            <person name="Crous P."/>
            <person name="Grigoriev I."/>
        </authorList>
    </citation>
    <scope>NUCLEOTIDE SEQUENCE</scope>
    <source>
        <strain evidence="5">ATCC 36951</strain>
    </source>
</reference>
<keyword evidence="2" id="KW-0479">Metal-binding</keyword>
<dbReference type="InterPro" id="IPR000073">
    <property type="entry name" value="AB_hydrolase_1"/>
</dbReference>
<sequence length="595" mass="63975">MATNGSNDGGGSHSLTNYCSYIDPETQRERIGSFDEDSNSIQPLAYKSGTPLSTLYEVIQVGENGIAAAGERINRSDTRLLPPINGRDVLCVGKNYAEHAKEFNKSGYDSSDKVDQPTHPVIFTKRFTSIIADGEEIYPHPKFTKTVDYEGELGVIVGRPGFRISEENAMDYVWGYTIVNDMTARERQRDHKQFYIGKSPDSFCPMGPIAVPAHKVNNVLRVQTHVNGALRQDATTDDLIFSIPFLVKTLSEGQTIMPGDVLATGTPAGVGFGQDPPSYLNPGDEVSVSITGLGRLTNRISSINSQNTTLLRVQHLAAQATDTARYCPSSNLTDINGKTLNLRQLGNKTGAPAVFIHGLGGTLDFWTPLITATKLKDEYQCHVFDFEGHGLSPTNALSKLSIESLSQDVQGIFTSLNIQRGGILFAHSLGCLVALKFVLTNPGLVSKLVLLGPPPSPLPNAGSKGSHARAALVRTKGMAGVVDAVVMAGTSDRSKSANPLAIAATRLSLLGQNPEGYAKACTALAEATDELPVEDIKADTWIITGSEDQVSPPQLCRAYERRLAHVKGVEVLDNVGHWHVYEDLPGVAKALQAAL</sequence>
<evidence type="ECO:0000313" key="6">
    <source>
        <dbReference type="Proteomes" id="UP000799537"/>
    </source>
</evidence>
<proteinExistence type="inferred from homology"/>
<dbReference type="GO" id="GO:0006107">
    <property type="term" value="P:oxaloacetate metabolic process"/>
    <property type="evidence" value="ECO:0007669"/>
    <property type="project" value="UniProtKB-ARBA"/>
</dbReference>
<evidence type="ECO:0008006" key="7">
    <source>
        <dbReference type="Google" id="ProtNLM"/>
    </source>
</evidence>
<dbReference type="Gene3D" id="3.40.50.1820">
    <property type="entry name" value="alpha/beta hydrolase"/>
    <property type="match status" value="1"/>
</dbReference>
<organism evidence="5 6">
    <name type="scientific">Zasmidium cellare ATCC 36951</name>
    <dbReference type="NCBI Taxonomy" id="1080233"/>
    <lineage>
        <taxon>Eukaryota</taxon>
        <taxon>Fungi</taxon>
        <taxon>Dikarya</taxon>
        <taxon>Ascomycota</taxon>
        <taxon>Pezizomycotina</taxon>
        <taxon>Dothideomycetes</taxon>
        <taxon>Dothideomycetidae</taxon>
        <taxon>Mycosphaerellales</taxon>
        <taxon>Mycosphaerellaceae</taxon>
        <taxon>Zasmidium</taxon>
    </lineage>
</organism>
<dbReference type="Gene3D" id="3.90.850.10">
    <property type="entry name" value="Fumarylacetoacetase-like, C-terminal domain"/>
    <property type="match status" value="1"/>
</dbReference>
<dbReference type="EMBL" id="ML993579">
    <property type="protein sequence ID" value="KAF2174187.1"/>
    <property type="molecule type" value="Genomic_DNA"/>
</dbReference>
<dbReference type="Pfam" id="PF12697">
    <property type="entry name" value="Abhydrolase_6"/>
    <property type="match status" value="1"/>
</dbReference>
<dbReference type="OrthoDB" id="194468at2759"/>
<evidence type="ECO:0000259" key="4">
    <source>
        <dbReference type="Pfam" id="PF12697"/>
    </source>
</evidence>
<dbReference type="GO" id="GO:0018773">
    <property type="term" value="F:acetylpyruvate hydrolase activity"/>
    <property type="evidence" value="ECO:0007669"/>
    <property type="project" value="TreeGrafter"/>
</dbReference>